<dbReference type="AlphaFoldDB" id="A0A3A1P8C4"/>
<dbReference type="Gene3D" id="3.30.2010.10">
    <property type="entry name" value="Metalloproteases ('zincins'), catalytic domain"/>
    <property type="match status" value="1"/>
</dbReference>
<evidence type="ECO:0000256" key="4">
    <source>
        <dbReference type="ARBA" id="ARBA00022801"/>
    </source>
</evidence>
<protein>
    <submittedName>
        <fullName evidence="9">Peptidase M48 Ste24p</fullName>
    </submittedName>
</protein>
<keyword evidence="7" id="KW-0732">Signal</keyword>
<dbReference type="EMBL" id="QXFM01000051">
    <property type="protein sequence ID" value="RIV89998.1"/>
    <property type="molecule type" value="Genomic_DNA"/>
</dbReference>
<accession>A0A3A1P8C4</accession>
<comment type="cofactor">
    <cofactor evidence="1">
        <name>Zn(2+)</name>
        <dbReference type="ChEBI" id="CHEBI:29105"/>
    </cofactor>
</comment>
<feature type="domain" description="Peptidase M48" evidence="8">
    <location>
        <begin position="71"/>
        <end position="264"/>
    </location>
</feature>
<proteinExistence type="predicted"/>
<keyword evidence="4" id="KW-0378">Hydrolase</keyword>
<evidence type="ECO:0000256" key="7">
    <source>
        <dbReference type="SAM" id="SignalP"/>
    </source>
</evidence>
<keyword evidence="10" id="KW-1185">Reference proteome</keyword>
<dbReference type="GO" id="GO:0051603">
    <property type="term" value="P:proteolysis involved in protein catabolic process"/>
    <property type="evidence" value="ECO:0007669"/>
    <property type="project" value="TreeGrafter"/>
</dbReference>
<dbReference type="OrthoDB" id="9810445at2"/>
<dbReference type="RefSeq" id="WP_119591990.1">
    <property type="nucleotide sequence ID" value="NZ_QXFM01000051.1"/>
</dbReference>
<organism evidence="9 10">
    <name type="scientific">Aurantiacibacter xanthus</name>
    <dbReference type="NCBI Taxonomy" id="1784712"/>
    <lineage>
        <taxon>Bacteria</taxon>
        <taxon>Pseudomonadati</taxon>
        <taxon>Pseudomonadota</taxon>
        <taxon>Alphaproteobacteria</taxon>
        <taxon>Sphingomonadales</taxon>
        <taxon>Erythrobacteraceae</taxon>
        <taxon>Aurantiacibacter</taxon>
    </lineage>
</organism>
<sequence length="499" mass="52538">MSHRVRAVRLSTRIKGLLVASSASLGLVACATVPGANVAPGAPITQAEAQQGAQYHEQFVAEFGGAMSGPQARYVSQVGQNIAVQSGLATSPTAFNVTLLNSSVNNAFAVPGGYVYATRQLVTLMNNEAELAAVLGHEVGHVAARHSARRQAAAQRNQLGGLGLAILSQVLLGNSALGNTIAQGAMQGSQMLTLSYSRSQETEADALGIDYLNSAGYDPHAMATLLASLAAQNALDAQLQGRANATIPEWASTHPDPASRVQYAMQLAGNGTGVVNRDSFLNNIDGLMYGDDPAQGVIEGRQFIHPQLRLSFTAPQGFYMVNGTSAVSINGDAGKAQMTTAAFSNNLDSYIRSVFQAIGGQNANLAPASIQRTTVNGLPAAFGIARVNNGQQQVDVTVFAYEFAPNQAFHFQAITPAGQASVFNEMFNSMRRISTSEANAVVPRRVDVVTAQRSDTVATLARRMAYPDAQEARFRVLNGLSGNATLVPGQQYKIVVRSN</sequence>
<name>A0A3A1P8C4_9SPHN</name>
<evidence type="ECO:0000256" key="1">
    <source>
        <dbReference type="ARBA" id="ARBA00001947"/>
    </source>
</evidence>
<keyword evidence="5" id="KW-0862">Zinc</keyword>
<dbReference type="InterPro" id="IPR001915">
    <property type="entry name" value="Peptidase_M48"/>
</dbReference>
<dbReference type="GO" id="GO:0016020">
    <property type="term" value="C:membrane"/>
    <property type="evidence" value="ECO:0007669"/>
    <property type="project" value="TreeGrafter"/>
</dbReference>
<keyword evidence="3" id="KW-0479">Metal-binding</keyword>
<gene>
    <name evidence="9" type="ORF">D2V17_04950</name>
</gene>
<evidence type="ECO:0000256" key="5">
    <source>
        <dbReference type="ARBA" id="ARBA00022833"/>
    </source>
</evidence>
<dbReference type="PROSITE" id="PS51257">
    <property type="entry name" value="PROKAR_LIPOPROTEIN"/>
    <property type="match status" value="1"/>
</dbReference>
<comment type="caution">
    <text evidence="9">The sequence shown here is derived from an EMBL/GenBank/DDBJ whole genome shotgun (WGS) entry which is preliminary data.</text>
</comment>
<feature type="signal peptide" evidence="7">
    <location>
        <begin position="1"/>
        <end position="31"/>
    </location>
</feature>
<evidence type="ECO:0000313" key="10">
    <source>
        <dbReference type="Proteomes" id="UP000265366"/>
    </source>
</evidence>
<evidence type="ECO:0000313" key="9">
    <source>
        <dbReference type="EMBL" id="RIV89998.1"/>
    </source>
</evidence>
<reference evidence="9 10" key="1">
    <citation type="submission" date="2018-08" db="EMBL/GenBank/DDBJ databases">
        <title>Erythrobacter zhengii sp.nov., a bacterium isolated from deep-sea sediment.</title>
        <authorList>
            <person name="Fang C."/>
            <person name="Wu Y.-H."/>
            <person name="Sun C."/>
            <person name="Wang H."/>
            <person name="Cheng H."/>
            <person name="Meng F.-X."/>
            <person name="Wang C.-S."/>
            <person name="Xu X.-W."/>
        </authorList>
    </citation>
    <scope>NUCLEOTIDE SEQUENCE [LARGE SCALE GENOMIC DNA]</scope>
    <source>
        <strain evidence="9 10">CCTCC AB 2015396</strain>
    </source>
</reference>
<dbReference type="Proteomes" id="UP000265366">
    <property type="component" value="Unassembled WGS sequence"/>
</dbReference>
<dbReference type="PANTHER" id="PTHR22726:SF24">
    <property type="entry name" value="M48 FAMILY METALLOPEPTIDASE"/>
    <property type="match status" value="1"/>
</dbReference>
<dbReference type="PANTHER" id="PTHR22726">
    <property type="entry name" value="METALLOENDOPEPTIDASE OMA1"/>
    <property type="match status" value="1"/>
</dbReference>
<evidence type="ECO:0000256" key="2">
    <source>
        <dbReference type="ARBA" id="ARBA00022670"/>
    </source>
</evidence>
<evidence type="ECO:0000256" key="6">
    <source>
        <dbReference type="ARBA" id="ARBA00023049"/>
    </source>
</evidence>
<keyword evidence="6" id="KW-0482">Metalloprotease</keyword>
<feature type="chain" id="PRO_5017289891" evidence="7">
    <location>
        <begin position="32"/>
        <end position="499"/>
    </location>
</feature>
<evidence type="ECO:0000256" key="3">
    <source>
        <dbReference type="ARBA" id="ARBA00022723"/>
    </source>
</evidence>
<dbReference type="InterPro" id="IPR051156">
    <property type="entry name" value="Mito/Outer_Membr_Metalloprot"/>
</dbReference>
<dbReference type="GO" id="GO:0046872">
    <property type="term" value="F:metal ion binding"/>
    <property type="evidence" value="ECO:0007669"/>
    <property type="project" value="UniProtKB-KW"/>
</dbReference>
<dbReference type="GO" id="GO:0004222">
    <property type="term" value="F:metalloendopeptidase activity"/>
    <property type="evidence" value="ECO:0007669"/>
    <property type="project" value="InterPro"/>
</dbReference>
<keyword evidence="2" id="KW-0645">Protease</keyword>
<dbReference type="Pfam" id="PF01435">
    <property type="entry name" value="Peptidase_M48"/>
    <property type="match status" value="1"/>
</dbReference>
<evidence type="ECO:0000259" key="8">
    <source>
        <dbReference type="Pfam" id="PF01435"/>
    </source>
</evidence>